<dbReference type="Proteomes" id="UP001499988">
    <property type="component" value="Unassembled WGS sequence"/>
</dbReference>
<feature type="transmembrane region" description="Helical" evidence="1">
    <location>
        <begin position="225"/>
        <end position="246"/>
    </location>
</feature>
<feature type="transmembrane region" description="Helical" evidence="1">
    <location>
        <begin position="101"/>
        <end position="119"/>
    </location>
</feature>
<feature type="transmembrane region" description="Helical" evidence="1">
    <location>
        <begin position="157"/>
        <end position="176"/>
    </location>
</feature>
<dbReference type="InterPro" id="IPR010266">
    <property type="entry name" value="NnrS"/>
</dbReference>
<feature type="transmembrane region" description="Helical" evidence="1">
    <location>
        <begin position="284"/>
        <end position="305"/>
    </location>
</feature>
<dbReference type="EMBL" id="BAABJZ010000096">
    <property type="protein sequence ID" value="GAA4895998.1"/>
    <property type="molecule type" value="Genomic_DNA"/>
</dbReference>
<keyword evidence="1" id="KW-0472">Membrane</keyword>
<reference evidence="3" key="1">
    <citation type="journal article" date="2019" name="Int. J. Syst. Evol. Microbiol.">
        <title>The Global Catalogue of Microorganisms (GCM) 10K type strain sequencing project: providing services to taxonomists for standard genome sequencing and annotation.</title>
        <authorList>
            <consortium name="The Broad Institute Genomics Platform"/>
            <consortium name="The Broad Institute Genome Sequencing Center for Infectious Disease"/>
            <person name="Wu L."/>
            <person name="Ma J."/>
        </authorList>
    </citation>
    <scope>NUCLEOTIDE SEQUENCE [LARGE SCALE GENOMIC DNA]</scope>
    <source>
        <strain evidence="3">JCM 18401</strain>
    </source>
</reference>
<feature type="transmembrane region" description="Helical" evidence="1">
    <location>
        <begin position="191"/>
        <end position="213"/>
    </location>
</feature>
<feature type="transmembrane region" description="Helical" evidence="1">
    <location>
        <begin position="21"/>
        <end position="44"/>
    </location>
</feature>
<evidence type="ECO:0000256" key="1">
    <source>
        <dbReference type="SAM" id="Phobius"/>
    </source>
</evidence>
<gene>
    <name evidence="2" type="ORF">GCM10023333_31480</name>
</gene>
<evidence type="ECO:0000313" key="3">
    <source>
        <dbReference type="Proteomes" id="UP001499988"/>
    </source>
</evidence>
<sequence length="411" mass="47441">MLNIDEPVSATRRWALWDLAFRPFFLFAALYSCLALTLWITHWYQAALPIPQLYSQGFYRTVAPLWWHPHEMLFGYAMAIVVGFLLTAAKTWTQQPTYRHSALIVVFLLWASVRVLLLSPINLPLWLPALLESAFLLACGVRLWLMVWRVRQYRNMVFPLLLFGALLINLLSYYALLEQNFSLANHVWQTMIWWMVLMITLIGGRVIPFFTAVRLKLTKPEPIPALEWSVWLFTGAIALFAALPWFGEIEVIYRQMPAFMLLTAAIHLYRMSRWNGWKAYREPLLWSLHLSYLVIPFALIAMAYWHGDPYAQRQLLHLLAVGSIGGMTLAMIARVSLGHTGRDLYAGPSMALPFALVLLAALSRGVLPLLWPERTFVWHWLAVIGWVLAFGYFVLRYTQILLRPRPDGRPG</sequence>
<dbReference type="Pfam" id="PF05940">
    <property type="entry name" value="NnrS"/>
    <property type="match status" value="1"/>
</dbReference>
<accession>A0ABP9FH59</accession>
<feature type="transmembrane region" description="Helical" evidence="1">
    <location>
        <begin position="252"/>
        <end position="272"/>
    </location>
</feature>
<feature type="transmembrane region" description="Helical" evidence="1">
    <location>
        <begin position="73"/>
        <end position="89"/>
    </location>
</feature>
<comment type="caution">
    <text evidence="2">The sequence shown here is derived from an EMBL/GenBank/DDBJ whole genome shotgun (WGS) entry which is preliminary data.</text>
</comment>
<keyword evidence="1" id="KW-1133">Transmembrane helix</keyword>
<feature type="transmembrane region" description="Helical" evidence="1">
    <location>
        <begin position="349"/>
        <end position="371"/>
    </location>
</feature>
<evidence type="ECO:0000313" key="2">
    <source>
        <dbReference type="EMBL" id="GAA4895998.1"/>
    </source>
</evidence>
<organism evidence="2 3">
    <name type="scientific">Ferrimonas pelagia</name>
    <dbReference type="NCBI Taxonomy" id="1177826"/>
    <lineage>
        <taxon>Bacteria</taxon>
        <taxon>Pseudomonadati</taxon>
        <taxon>Pseudomonadota</taxon>
        <taxon>Gammaproteobacteria</taxon>
        <taxon>Alteromonadales</taxon>
        <taxon>Ferrimonadaceae</taxon>
        <taxon>Ferrimonas</taxon>
    </lineage>
</organism>
<feature type="transmembrane region" description="Helical" evidence="1">
    <location>
        <begin position="377"/>
        <end position="395"/>
    </location>
</feature>
<proteinExistence type="predicted"/>
<keyword evidence="1" id="KW-0812">Transmembrane</keyword>
<dbReference type="RefSeq" id="WP_345336404.1">
    <property type="nucleotide sequence ID" value="NZ_BAABJZ010000096.1"/>
</dbReference>
<keyword evidence="3" id="KW-1185">Reference proteome</keyword>
<feature type="transmembrane region" description="Helical" evidence="1">
    <location>
        <begin position="125"/>
        <end position="145"/>
    </location>
</feature>
<protein>
    <submittedName>
        <fullName evidence="2">NnrS family protein</fullName>
    </submittedName>
</protein>
<name>A0ABP9FH59_9GAMM</name>
<feature type="transmembrane region" description="Helical" evidence="1">
    <location>
        <begin position="317"/>
        <end position="337"/>
    </location>
</feature>